<protein>
    <recommendedName>
        <fullName evidence="6">L-2,4-diaminobutyric acid acetyltransferase</fullName>
        <ecNumber evidence="5">2.3.1.178</ecNumber>
    </recommendedName>
</protein>
<dbReference type="NCBIfam" id="TIGR02406">
    <property type="entry name" value="ectoine_EctA"/>
    <property type="match status" value="1"/>
</dbReference>
<dbReference type="CDD" id="cd04301">
    <property type="entry name" value="NAT_SF"/>
    <property type="match status" value="1"/>
</dbReference>
<dbReference type="EC" id="2.3.1.178" evidence="5"/>
<feature type="domain" description="N-acetyltransferase" evidence="12">
    <location>
        <begin position="19"/>
        <end position="172"/>
    </location>
</feature>
<dbReference type="CDD" id="cd00610">
    <property type="entry name" value="OAT_like"/>
    <property type="match status" value="1"/>
</dbReference>
<dbReference type="Gene3D" id="3.90.1150.10">
    <property type="entry name" value="Aspartate Aminotransferase, domain 1"/>
    <property type="match status" value="1"/>
</dbReference>
<accession>A0A520KV89</accession>
<dbReference type="NCBIfam" id="NF006733">
    <property type="entry name" value="PRK09264.1"/>
    <property type="match status" value="1"/>
</dbReference>
<comment type="catalytic activity">
    <reaction evidence="11">
        <text>L-2,4-diaminobutanoate + acetyl-CoA = (2S)-4-acetamido-2-aminobutanoate + CoA + H(+)</text>
        <dbReference type="Rhea" id="RHEA:16901"/>
        <dbReference type="ChEBI" id="CHEBI:15378"/>
        <dbReference type="ChEBI" id="CHEBI:57287"/>
        <dbReference type="ChEBI" id="CHEBI:57288"/>
        <dbReference type="ChEBI" id="CHEBI:58761"/>
        <dbReference type="ChEBI" id="CHEBI:58929"/>
        <dbReference type="EC" id="2.3.1.178"/>
    </reaction>
</comment>
<dbReference type="InterPro" id="IPR016181">
    <property type="entry name" value="Acyl_CoA_acyltransferase"/>
</dbReference>
<comment type="similarity">
    <text evidence="4">Belongs to the acetyltransferase family. EctA subfamily.</text>
</comment>
<dbReference type="InterPro" id="IPR005814">
    <property type="entry name" value="Aminotrans_3"/>
</dbReference>
<evidence type="ECO:0000313" key="13">
    <source>
        <dbReference type="EMBL" id="RZN67774.1"/>
    </source>
</evidence>
<evidence type="ECO:0000259" key="12">
    <source>
        <dbReference type="PROSITE" id="PS51186"/>
    </source>
</evidence>
<dbReference type="PANTHER" id="PTHR43552">
    <property type="entry name" value="DIAMINOBUTYRATE--2-OXOGLUTARATE AMINOTRANSFERASE"/>
    <property type="match status" value="1"/>
</dbReference>
<evidence type="ECO:0000256" key="2">
    <source>
        <dbReference type="ARBA" id="ARBA00004978"/>
    </source>
</evidence>
<proteinExistence type="inferred from homology"/>
<dbReference type="InterPro" id="IPR015422">
    <property type="entry name" value="PyrdxlP-dep_Trfase_small"/>
</dbReference>
<dbReference type="PROSITE" id="PS00600">
    <property type="entry name" value="AA_TRANSFER_CLASS_3"/>
    <property type="match status" value="1"/>
</dbReference>
<evidence type="ECO:0000256" key="9">
    <source>
        <dbReference type="ARBA" id="ARBA00022898"/>
    </source>
</evidence>
<dbReference type="GO" id="GO:0030170">
    <property type="term" value="F:pyridoxal phosphate binding"/>
    <property type="evidence" value="ECO:0007669"/>
    <property type="project" value="InterPro"/>
</dbReference>
<dbReference type="SUPFAM" id="SSF55729">
    <property type="entry name" value="Acyl-CoA N-acyltransferases (Nat)"/>
    <property type="match status" value="1"/>
</dbReference>
<keyword evidence="8 13" id="KW-0808">Transferase</keyword>
<gene>
    <name evidence="13" type="primary">ectB</name>
    <name evidence="13" type="ORF">EF807_07045</name>
</gene>
<dbReference type="Gene3D" id="3.40.640.10">
    <property type="entry name" value="Type I PLP-dependent aspartate aminotransferase-like (Major domain)"/>
    <property type="match status" value="1"/>
</dbReference>
<evidence type="ECO:0000256" key="5">
    <source>
        <dbReference type="ARBA" id="ARBA00012355"/>
    </source>
</evidence>
<evidence type="ECO:0000256" key="10">
    <source>
        <dbReference type="ARBA" id="ARBA00023315"/>
    </source>
</evidence>
<evidence type="ECO:0000256" key="11">
    <source>
        <dbReference type="ARBA" id="ARBA00048924"/>
    </source>
</evidence>
<dbReference type="EMBL" id="RXIL01000129">
    <property type="protein sequence ID" value="RZN67774.1"/>
    <property type="molecule type" value="Genomic_DNA"/>
</dbReference>
<dbReference type="InterPro" id="IPR015424">
    <property type="entry name" value="PyrdxlP-dep_Trfase"/>
</dbReference>
<dbReference type="Pfam" id="PF00202">
    <property type="entry name" value="Aminotran_3"/>
    <property type="match status" value="1"/>
</dbReference>
<evidence type="ECO:0000256" key="6">
    <source>
        <dbReference type="ARBA" id="ARBA00017935"/>
    </source>
</evidence>
<dbReference type="Proteomes" id="UP000320766">
    <property type="component" value="Unassembled WGS sequence"/>
</dbReference>
<keyword evidence="7 13" id="KW-0032">Aminotransferase</keyword>
<dbReference type="Pfam" id="PF00583">
    <property type="entry name" value="Acetyltransf_1"/>
    <property type="match status" value="1"/>
</dbReference>
<evidence type="ECO:0000313" key="14">
    <source>
        <dbReference type="Proteomes" id="UP000320766"/>
    </source>
</evidence>
<evidence type="ECO:0000256" key="3">
    <source>
        <dbReference type="ARBA" id="ARBA00008954"/>
    </source>
</evidence>
<dbReference type="PANTHER" id="PTHR43552:SF2">
    <property type="entry name" value="DIAMINOBUTYRATE--2-OXOGLUTARATE TRANSAMINASE"/>
    <property type="match status" value="1"/>
</dbReference>
<dbReference type="InterPro" id="IPR012773">
    <property type="entry name" value="Ectoine_EctB"/>
</dbReference>
<organism evidence="13 14">
    <name type="scientific">Candidatus Methanolliviera hydrocarbonicum</name>
    <dbReference type="NCBI Taxonomy" id="2491085"/>
    <lineage>
        <taxon>Archaea</taxon>
        <taxon>Methanobacteriati</taxon>
        <taxon>Methanobacteriota</taxon>
        <taxon>Candidatus Methanoliparia</taxon>
        <taxon>Candidatus Methanoliparales</taxon>
        <taxon>Candidatus Methanollivieraceae</taxon>
        <taxon>Candidatus Methanolliviera</taxon>
    </lineage>
</organism>
<dbReference type="NCBIfam" id="TIGR00709">
    <property type="entry name" value="dat"/>
    <property type="match status" value="1"/>
</dbReference>
<comment type="similarity">
    <text evidence="3">Belongs to the class-III pyridoxal-phosphate-dependent aminotransferase family.</text>
</comment>
<dbReference type="GO" id="GO:0047307">
    <property type="term" value="F:diaminobutyrate-pyruvate transaminase activity"/>
    <property type="evidence" value="ECO:0007669"/>
    <property type="project" value="InterPro"/>
</dbReference>
<evidence type="ECO:0000256" key="8">
    <source>
        <dbReference type="ARBA" id="ARBA00022679"/>
    </source>
</evidence>
<sequence>MNGNNTTGGVEEVGAYGEFRFRHPTVEDGDTIWRLAKHSPPLDLNSRYTYLILCKHFRETCVIGESDKGIASFLSAYNPPERSDVLFVWQVAVARHQQGEGVASAMVKYLLSEEYLKDVTYLETSVTPSNRKSLALFKSIAGYLNTTMEKQEFLKGEDFGANEHPPEILLRIGPFTHAPKEVSDEGSEGLKVFKEKESEVRSYSRSFPTVFDHAHGSIIYDESNNRYIDFFAGAGTLNYGHNNPLVTEALIEYLQNDGIVHGLDKATTSKRRFIESFYSIILEPRDLDYKIQFPGPTGTNAVETALKLARMIKGTSNIISFTNAFHGLTMGSLSITGNDFYRDESFISRNNVAFMPYDGYFGDSINTVDYLRKFLEDSSSGLDDPAAVIVETVQGEGGVNVSSIEWLRQLSELCHEFDILLIVDDIQVGNGRTGPFFSFEHAGIKPDIVTLSKSIGGGLPLSLVLMKPELDIWKPGEHTGTFRGNNLAFVAATQLFNYWKTDELTQEINKKSSILRKRLESIRDRHPELEADVRGRGLIYGLDVPHRGFCENLAKAAFDRNVIIELAGAENNVLKFLPSLIIEEELLREGLDIIEECVEDVLKEEVLIYQTRTSCDVVL</sequence>
<dbReference type="InterPro" id="IPR012772">
    <property type="entry name" value="Ectoine_EctA"/>
</dbReference>
<evidence type="ECO:0000256" key="7">
    <source>
        <dbReference type="ARBA" id="ARBA00022576"/>
    </source>
</evidence>
<dbReference type="GO" id="GO:0019491">
    <property type="term" value="P:ectoine biosynthetic process"/>
    <property type="evidence" value="ECO:0007669"/>
    <property type="project" value="UniProtKB-UniPathway"/>
</dbReference>
<dbReference type="FunFam" id="3.40.640.10:FF:000004">
    <property type="entry name" value="Acetylornithine aminotransferase"/>
    <property type="match status" value="1"/>
</dbReference>
<dbReference type="SUPFAM" id="SSF53383">
    <property type="entry name" value="PLP-dependent transferases"/>
    <property type="match status" value="1"/>
</dbReference>
<comment type="pathway">
    <text evidence="2">Amine and polyamine biosynthesis; ectoine biosynthesis; L-ectoine from L-aspartate 4-semialdehyde: step 2/3.</text>
</comment>
<dbReference type="Gene3D" id="3.40.630.30">
    <property type="match status" value="1"/>
</dbReference>
<dbReference type="InterPro" id="IPR049704">
    <property type="entry name" value="Aminotrans_3_PPA_site"/>
</dbReference>
<dbReference type="PROSITE" id="PS51186">
    <property type="entry name" value="GNAT"/>
    <property type="match status" value="1"/>
</dbReference>
<keyword evidence="9" id="KW-0663">Pyridoxal phosphate</keyword>
<dbReference type="InterPro" id="IPR004637">
    <property type="entry name" value="Dat"/>
</dbReference>
<dbReference type="GO" id="GO:0033816">
    <property type="term" value="F:diaminobutyrate acetyltransferase activity"/>
    <property type="evidence" value="ECO:0007669"/>
    <property type="project" value="UniProtKB-EC"/>
</dbReference>
<name>A0A520KV89_9EURY</name>
<comment type="cofactor">
    <cofactor evidence="1">
        <name>pyridoxal 5'-phosphate</name>
        <dbReference type="ChEBI" id="CHEBI:597326"/>
    </cofactor>
</comment>
<dbReference type="InterPro" id="IPR015421">
    <property type="entry name" value="PyrdxlP-dep_Trfase_major"/>
</dbReference>
<evidence type="ECO:0000256" key="1">
    <source>
        <dbReference type="ARBA" id="ARBA00001933"/>
    </source>
</evidence>
<dbReference type="InterPro" id="IPR000182">
    <property type="entry name" value="GNAT_dom"/>
</dbReference>
<dbReference type="AlphaFoldDB" id="A0A520KV89"/>
<dbReference type="NCBIfam" id="TIGR02407">
    <property type="entry name" value="ectoine_ectB"/>
    <property type="match status" value="1"/>
</dbReference>
<reference evidence="13 14" key="1">
    <citation type="journal article" date="2019" name="Nat. Microbiol.">
        <title>Wide diversity of methane and short-chain alkane metabolisms in uncultured archaea.</title>
        <authorList>
            <person name="Borrel G."/>
            <person name="Adam P.S."/>
            <person name="McKay L.J."/>
            <person name="Chen L.X."/>
            <person name="Sierra-Garcia I.N."/>
            <person name="Sieber C.M."/>
            <person name="Letourneur Q."/>
            <person name="Ghozlane A."/>
            <person name="Andersen G.L."/>
            <person name="Li W.J."/>
            <person name="Hallam S.J."/>
            <person name="Muyzer G."/>
            <person name="de Oliveira V.M."/>
            <person name="Inskeep W.P."/>
            <person name="Banfield J.F."/>
            <person name="Gribaldo S."/>
        </authorList>
    </citation>
    <scope>NUCLEOTIDE SEQUENCE [LARGE SCALE GENOMIC DNA]</scope>
    <source>
        <strain evidence="13">NM1b</strain>
    </source>
</reference>
<keyword evidence="10" id="KW-0012">Acyltransferase</keyword>
<evidence type="ECO:0000256" key="4">
    <source>
        <dbReference type="ARBA" id="ARBA00010712"/>
    </source>
</evidence>
<comment type="caution">
    <text evidence="13">The sequence shown here is derived from an EMBL/GenBank/DDBJ whole genome shotgun (WGS) entry which is preliminary data.</text>
</comment>
<dbReference type="UniPathway" id="UPA00067">
    <property type="reaction ID" value="UER00122"/>
</dbReference>